<dbReference type="InterPro" id="IPR050487">
    <property type="entry name" value="FtsQ_DivIB"/>
</dbReference>
<gene>
    <name evidence="9" type="ORF">BN381_140006</name>
</gene>
<evidence type="ECO:0000256" key="6">
    <source>
        <dbReference type="ARBA" id="ARBA00023136"/>
    </source>
</evidence>
<accession>R4Z0Q7</accession>
<organism evidence="9 10">
    <name type="scientific">Candidatus Neomicrothrix parvicella RN1</name>
    <dbReference type="NCBI Taxonomy" id="1229780"/>
    <lineage>
        <taxon>Bacteria</taxon>
        <taxon>Bacillati</taxon>
        <taxon>Actinomycetota</taxon>
        <taxon>Acidimicrobiia</taxon>
        <taxon>Acidimicrobiales</taxon>
        <taxon>Microthrixaceae</taxon>
        <taxon>Candidatus Neomicrothrix</taxon>
    </lineage>
</organism>
<evidence type="ECO:0000256" key="3">
    <source>
        <dbReference type="ARBA" id="ARBA00022618"/>
    </source>
</evidence>
<dbReference type="eggNOG" id="COG1589">
    <property type="taxonomic scope" value="Bacteria"/>
</dbReference>
<dbReference type="OrthoDB" id="9790760at2"/>
<comment type="subcellular location">
    <subcellularLocation>
        <location evidence="1">Membrane</location>
    </subcellularLocation>
</comment>
<keyword evidence="6" id="KW-0472">Membrane</keyword>
<keyword evidence="5" id="KW-1133">Transmembrane helix</keyword>
<sequence length="267" mass="27305">MSRGSGSRPTGVDPRMRARRIGVTRGRARRRLRLAIGVGVTTLLVGVATVVYATPLLGVRTVEVNGVNEASSAEVLRALGDVKGRPVLRVDAADLTRQVAALPGMADADVTVSVLGTVTVTVSDDRPVAYVPTTKGAAALVGPTGRVLSLRNEVPQDLVRVEATVEPSVGGAVPKPMLAAVDVAAALPADLVAVTVAVGVGDDGVELELLDGVRARVGTTDQLDRKLAAVSTLLSGRVVLDCLKSINATEPSLVTISRDSACSGGPV</sequence>
<dbReference type="Gene3D" id="3.10.20.310">
    <property type="entry name" value="membrane protein fhac"/>
    <property type="match status" value="1"/>
</dbReference>
<keyword evidence="3" id="KW-0132">Cell division</keyword>
<dbReference type="HOGENOM" id="CLU_047677_1_0_11"/>
<evidence type="ECO:0000256" key="1">
    <source>
        <dbReference type="ARBA" id="ARBA00004370"/>
    </source>
</evidence>
<reference evidence="9 10" key="1">
    <citation type="journal article" date="2013" name="ISME J.">
        <title>Metabolic model for the filamentous 'Candidatus Microthrix parvicella' based on genomic and metagenomic analyses.</title>
        <authorList>
            <person name="Jon McIlroy S."/>
            <person name="Kristiansen R."/>
            <person name="Albertsen M."/>
            <person name="Michael Karst S."/>
            <person name="Rossetti S."/>
            <person name="Lund Nielsen J."/>
            <person name="Tandoi V."/>
            <person name="James Seviour R."/>
            <person name="Nielsen P.H."/>
        </authorList>
    </citation>
    <scope>NUCLEOTIDE SEQUENCE [LARGE SCALE GENOMIC DNA]</scope>
    <source>
        <strain evidence="9 10">RN1</strain>
    </source>
</reference>
<feature type="domain" description="POTRA" evidence="8">
    <location>
        <begin position="57"/>
        <end position="125"/>
    </location>
</feature>
<protein>
    <recommendedName>
        <fullName evidence="8">POTRA domain-containing protein</fullName>
    </recommendedName>
</protein>
<evidence type="ECO:0000256" key="7">
    <source>
        <dbReference type="ARBA" id="ARBA00023306"/>
    </source>
</evidence>
<keyword evidence="2" id="KW-1003">Cell membrane</keyword>
<evidence type="ECO:0000313" key="9">
    <source>
        <dbReference type="EMBL" id="CCM62841.1"/>
    </source>
</evidence>
<dbReference type="Proteomes" id="UP000018291">
    <property type="component" value="Unassembled WGS sequence"/>
</dbReference>
<dbReference type="InterPro" id="IPR034746">
    <property type="entry name" value="POTRA"/>
</dbReference>
<dbReference type="InterPro" id="IPR013685">
    <property type="entry name" value="POTRA_FtsQ_type"/>
</dbReference>
<dbReference type="EMBL" id="CANL01000006">
    <property type="protein sequence ID" value="CCM62841.1"/>
    <property type="molecule type" value="Genomic_DNA"/>
</dbReference>
<dbReference type="AlphaFoldDB" id="R4Z0Q7"/>
<evidence type="ECO:0000313" key="10">
    <source>
        <dbReference type="Proteomes" id="UP000018291"/>
    </source>
</evidence>
<evidence type="ECO:0000256" key="5">
    <source>
        <dbReference type="ARBA" id="ARBA00022989"/>
    </source>
</evidence>
<dbReference type="STRING" id="1229780.BN381_140006"/>
<dbReference type="GO" id="GO:0005886">
    <property type="term" value="C:plasma membrane"/>
    <property type="evidence" value="ECO:0007669"/>
    <property type="project" value="TreeGrafter"/>
</dbReference>
<proteinExistence type="predicted"/>
<keyword evidence="4" id="KW-0812">Transmembrane</keyword>
<dbReference type="PANTHER" id="PTHR37820:SF1">
    <property type="entry name" value="CELL DIVISION PROTEIN FTSQ"/>
    <property type="match status" value="1"/>
</dbReference>
<name>R4Z0Q7_9ACTN</name>
<evidence type="ECO:0000256" key="4">
    <source>
        <dbReference type="ARBA" id="ARBA00022692"/>
    </source>
</evidence>
<dbReference type="PANTHER" id="PTHR37820">
    <property type="entry name" value="CELL DIVISION PROTEIN DIVIB"/>
    <property type="match status" value="1"/>
</dbReference>
<comment type="caution">
    <text evidence="9">The sequence shown here is derived from an EMBL/GenBank/DDBJ whole genome shotgun (WGS) entry which is preliminary data.</text>
</comment>
<evidence type="ECO:0000256" key="2">
    <source>
        <dbReference type="ARBA" id="ARBA00022475"/>
    </source>
</evidence>
<dbReference type="Pfam" id="PF08478">
    <property type="entry name" value="POTRA_1"/>
    <property type="match status" value="1"/>
</dbReference>
<keyword evidence="10" id="KW-1185">Reference proteome</keyword>
<keyword evidence="7" id="KW-0131">Cell cycle</keyword>
<dbReference type="PROSITE" id="PS51779">
    <property type="entry name" value="POTRA"/>
    <property type="match status" value="1"/>
</dbReference>
<dbReference type="GO" id="GO:0051301">
    <property type="term" value="P:cell division"/>
    <property type="evidence" value="ECO:0007669"/>
    <property type="project" value="UniProtKB-KW"/>
</dbReference>
<dbReference type="RefSeq" id="WP_012224645.1">
    <property type="nucleotide sequence ID" value="NZ_HG422565.1"/>
</dbReference>
<evidence type="ECO:0000259" key="8">
    <source>
        <dbReference type="PROSITE" id="PS51779"/>
    </source>
</evidence>